<accession>A0ABM5I683</accession>
<dbReference type="Proteomes" id="UP001652680">
    <property type="component" value="Unassembled WGS sequence"/>
</dbReference>
<organism evidence="2 3">
    <name type="scientific">Drosophila rhopaloa</name>
    <name type="common">Fruit fly</name>
    <dbReference type="NCBI Taxonomy" id="1041015"/>
    <lineage>
        <taxon>Eukaryota</taxon>
        <taxon>Metazoa</taxon>
        <taxon>Ecdysozoa</taxon>
        <taxon>Arthropoda</taxon>
        <taxon>Hexapoda</taxon>
        <taxon>Insecta</taxon>
        <taxon>Pterygota</taxon>
        <taxon>Neoptera</taxon>
        <taxon>Endopterygota</taxon>
        <taxon>Diptera</taxon>
        <taxon>Brachycera</taxon>
        <taxon>Muscomorpha</taxon>
        <taxon>Ephydroidea</taxon>
        <taxon>Drosophilidae</taxon>
        <taxon>Drosophila</taxon>
        <taxon>Sophophora</taxon>
    </lineage>
</organism>
<feature type="signal peptide" evidence="1">
    <location>
        <begin position="1"/>
        <end position="38"/>
    </location>
</feature>
<name>A0ABM5I683_DRORH</name>
<protein>
    <recommendedName>
        <fullName evidence="4">Secreted protein</fullName>
    </recommendedName>
</protein>
<dbReference type="EnsemblMetazoa" id="XM_017135287.2">
    <property type="protein sequence ID" value="XP_016990776.2"/>
    <property type="gene ID" value="LOC108052794"/>
</dbReference>
<dbReference type="GeneID" id="108052794"/>
<keyword evidence="3" id="KW-1185">Reference proteome</keyword>
<evidence type="ECO:0000313" key="3">
    <source>
        <dbReference type="Proteomes" id="UP001652680"/>
    </source>
</evidence>
<evidence type="ECO:0000313" key="2">
    <source>
        <dbReference type="EnsemblMetazoa" id="XP_016990776.2"/>
    </source>
</evidence>
<keyword evidence="1" id="KW-0732">Signal</keyword>
<reference evidence="2" key="2">
    <citation type="submission" date="2025-05" db="UniProtKB">
        <authorList>
            <consortium name="EnsemblMetazoa"/>
        </authorList>
    </citation>
    <scope>IDENTIFICATION</scope>
</reference>
<feature type="chain" id="PRO_5046293699" description="Secreted protein" evidence="1">
    <location>
        <begin position="39"/>
        <end position="415"/>
    </location>
</feature>
<sequence length="415" mass="47969">RQFHAGSSIHRLSQSSSLNKMWWLSFLCLIPFLPVDDALDLSAKDFQLTFLRELVDQVEQRAELSLNDYLDQLERSPRNANYTEELSGARATSKIQSKVTLVKQLLDLDHLDKDLERTSVLRNLVFLNRLKSTLRAAQDTSTLEIRQMRLHHLCQQLDRPQASPRSGLINEQTVGAALEQLNLTKRAEGNSTGLDLNEFGAQLYERVKLSGAEIINNYLQILRSLLQDIIEGDHAELAESSGKLDHMLQELDAMLATQDFFEKRQKVYAYLELHLSSDYEQMRDSPRTEQLTDHLLAQLKTKGLDLFVIFLFSNFEFLELVHEHWEPLLPQTPSLLYDETARQLYDVQQLYETFKLDTECEAKYRAYSDALRRLHERTVDQGQRNRHIFELLNNAAQSVGTVTFNMIKAKCQELV</sequence>
<evidence type="ECO:0000256" key="1">
    <source>
        <dbReference type="SAM" id="SignalP"/>
    </source>
</evidence>
<proteinExistence type="predicted"/>
<reference evidence="3" key="1">
    <citation type="journal article" date="2021" name="Elife">
        <title>Highly contiguous assemblies of 101 drosophilid genomes.</title>
        <authorList>
            <person name="Kim B.Y."/>
            <person name="Wang J.R."/>
            <person name="Miller D.E."/>
            <person name="Barmina O."/>
            <person name="Delaney E."/>
            <person name="Thompson A."/>
            <person name="Comeault A.A."/>
            <person name="Peede D."/>
            <person name="D'Agostino E.R."/>
            <person name="Pelaez J."/>
            <person name="Aguilar J.M."/>
            <person name="Haji D."/>
            <person name="Matsunaga T."/>
            <person name="Armstrong E.E."/>
            <person name="Zych M."/>
            <person name="Ogawa Y."/>
            <person name="Stamenkovic-Radak M."/>
            <person name="Jelic M."/>
            <person name="Veselinovic M.S."/>
            <person name="Tanaskovic M."/>
            <person name="Eric P."/>
            <person name="Gao J.J."/>
            <person name="Katoh T.K."/>
            <person name="Toda M.J."/>
            <person name="Watabe H."/>
            <person name="Watada M."/>
            <person name="Davis J.S."/>
            <person name="Moyle L.C."/>
            <person name="Manoli G."/>
            <person name="Bertolini E."/>
            <person name="Kostal V."/>
            <person name="Hawley R.S."/>
            <person name="Takahashi A."/>
            <person name="Jones C.D."/>
            <person name="Price D.K."/>
            <person name="Whiteman N."/>
            <person name="Kopp A."/>
            <person name="Matute D.R."/>
            <person name="Petrov D.A."/>
        </authorList>
    </citation>
    <scope>NUCLEOTIDE SEQUENCE [LARGE SCALE GENOMIC DNA]</scope>
</reference>
<evidence type="ECO:0008006" key="4">
    <source>
        <dbReference type="Google" id="ProtNLM"/>
    </source>
</evidence>
<dbReference type="RefSeq" id="XP_016990776.2">
    <property type="nucleotide sequence ID" value="XM_017135287.2"/>
</dbReference>